<evidence type="ECO:0000256" key="1">
    <source>
        <dbReference type="ARBA" id="ARBA00022553"/>
    </source>
</evidence>
<dbReference type="GO" id="GO:0046496">
    <property type="term" value="P:nicotinamide nucleotide metabolic process"/>
    <property type="evidence" value="ECO:0007669"/>
    <property type="project" value="UniProtKB-UniRule"/>
</dbReference>
<evidence type="ECO:0000256" key="3">
    <source>
        <dbReference type="ARBA" id="ARBA00022840"/>
    </source>
</evidence>
<keyword evidence="12" id="KW-1185">Reference proteome</keyword>
<dbReference type="InterPro" id="IPR017953">
    <property type="entry name" value="Carbohydrate_kinase_pred_CS"/>
</dbReference>
<feature type="binding site" evidence="8">
    <location>
        <position position="270"/>
    </location>
    <ligand>
        <name>(6S)-NADPHX</name>
        <dbReference type="ChEBI" id="CHEBI:64076"/>
    </ligand>
</feature>
<accession>A0A5C3E3G7</accession>
<keyword evidence="5 8" id="KW-0520">NAD</keyword>
<comment type="catalytic activity">
    <reaction evidence="8">
        <text>(6S)-NADHX + ATP = ADP + phosphate + NADH + H(+)</text>
        <dbReference type="Rhea" id="RHEA:19017"/>
        <dbReference type="ChEBI" id="CHEBI:15378"/>
        <dbReference type="ChEBI" id="CHEBI:30616"/>
        <dbReference type="ChEBI" id="CHEBI:43474"/>
        <dbReference type="ChEBI" id="CHEBI:57945"/>
        <dbReference type="ChEBI" id="CHEBI:64074"/>
        <dbReference type="ChEBI" id="CHEBI:456216"/>
        <dbReference type="EC" id="4.2.1.93"/>
    </reaction>
</comment>
<dbReference type="SUPFAM" id="SSF53613">
    <property type="entry name" value="Ribokinase-like"/>
    <property type="match status" value="1"/>
</dbReference>
<organism evidence="11 12">
    <name type="scientific">Ustilago trichophora</name>
    <dbReference type="NCBI Taxonomy" id="86804"/>
    <lineage>
        <taxon>Eukaryota</taxon>
        <taxon>Fungi</taxon>
        <taxon>Dikarya</taxon>
        <taxon>Basidiomycota</taxon>
        <taxon>Ustilaginomycotina</taxon>
        <taxon>Ustilaginomycetes</taxon>
        <taxon>Ustilaginales</taxon>
        <taxon>Ustilaginaceae</taxon>
        <taxon>Ustilago</taxon>
    </lineage>
</organism>
<protein>
    <recommendedName>
        <fullName evidence="8">ATP-dependent (S)-NAD(P)H-hydrate dehydratase</fullName>
        <ecNumber evidence="8">4.2.1.93</ecNumber>
    </recommendedName>
    <alternativeName>
        <fullName evidence="8">ATP-dependent NAD(P)HX dehydratase</fullName>
    </alternativeName>
</protein>
<feature type="region of interest" description="Disordered" evidence="9">
    <location>
        <begin position="291"/>
        <end position="317"/>
    </location>
</feature>
<evidence type="ECO:0000256" key="6">
    <source>
        <dbReference type="ARBA" id="ARBA00023239"/>
    </source>
</evidence>
<comment type="function">
    <text evidence="8">Catalyzes the dehydration of the S-form of NAD(P)HX at the expense of ATP, which is converted to ADP. Together with NAD(P)HX epimerase, which catalyzes the epimerization of the S- and R-forms, the enzyme allows the repair of both epimers of NAD(P)HX, a damaged form of NAD(P)H that is a result of enzymatic or heat-dependent hydration.</text>
</comment>
<dbReference type="FunFam" id="3.40.1190.20:FF:000023">
    <property type="entry name" value="ATP-dependent (S)-NAD(P)H-hydrate dehydratase"/>
    <property type="match status" value="1"/>
</dbReference>
<name>A0A5C3E3G7_9BASI</name>
<keyword evidence="2 8" id="KW-0547">Nucleotide-binding</keyword>
<dbReference type="GO" id="GO:0005737">
    <property type="term" value="C:cytoplasm"/>
    <property type="evidence" value="ECO:0007669"/>
    <property type="project" value="UniProtKB-SubCell"/>
</dbReference>
<proteinExistence type="inferred from homology"/>
<feature type="domain" description="YjeF C-terminal" evidence="10">
    <location>
        <begin position="40"/>
        <end position="371"/>
    </location>
</feature>
<dbReference type="Proteomes" id="UP000324022">
    <property type="component" value="Unassembled WGS sequence"/>
</dbReference>
<dbReference type="OrthoDB" id="8110916at2759"/>
<dbReference type="PROSITE" id="PS51383">
    <property type="entry name" value="YJEF_C_3"/>
    <property type="match status" value="1"/>
</dbReference>
<evidence type="ECO:0000313" key="11">
    <source>
        <dbReference type="EMBL" id="SPO25253.1"/>
    </source>
</evidence>
<dbReference type="GO" id="GO:0005524">
    <property type="term" value="F:ATP binding"/>
    <property type="evidence" value="ECO:0007669"/>
    <property type="project" value="UniProtKB-KW"/>
</dbReference>
<dbReference type="GO" id="GO:0047453">
    <property type="term" value="F:ATP-dependent NAD(P)H-hydrate dehydratase activity"/>
    <property type="evidence" value="ECO:0007669"/>
    <property type="project" value="UniProtKB-UniRule"/>
</dbReference>
<comment type="similarity">
    <text evidence="8">Belongs to the NnrD/CARKD family.</text>
</comment>
<evidence type="ECO:0000256" key="2">
    <source>
        <dbReference type="ARBA" id="ARBA00022741"/>
    </source>
</evidence>
<dbReference type="AlphaFoldDB" id="A0A5C3E3G7"/>
<comment type="subcellular location">
    <subcellularLocation>
        <location evidence="8">Cytoplasm</location>
    </subcellularLocation>
</comment>
<evidence type="ECO:0000256" key="4">
    <source>
        <dbReference type="ARBA" id="ARBA00022857"/>
    </source>
</evidence>
<keyword evidence="8" id="KW-0963">Cytoplasm</keyword>
<dbReference type="NCBIfam" id="TIGR00196">
    <property type="entry name" value="yjeF_cterm"/>
    <property type="match status" value="1"/>
</dbReference>
<dbReference type="HAMAP" id="MF_01965">
    <property type="entry name" value="NADHX_dehydratase"/>
    <property type="match status" value="1"/>
</dbReference>
<feature type="binding site" evidence="8">
    <location>
        <begin position="197"/>
        <end position="203"/>
    </location>
    <ligand>
        <name>(6S)-NADPHX</name>
        <dbReference type="ChEBI" id="CHEBI:64076"/>
    </ligand>
</feature>
<evidence type="ECO:0000313" key="12">
    <source>
        <dbReference type="Proteomes" id="UP000324022"/>
    </source>
</evidence>
<dbReference type="EC" id="4.2.1.93" evidence="8"/>
<dbReference type="EMBL" id="OOIN01000010">
    <property type="protein sequence ID" value="SPO25253.1"/>
    <property type="molecule type" value="Genomic_DNA"/>
</dbReference>
<evidence type="ECO:0000256" key="9">
    <source>
        <dbReference type="SAM" id="MobiDB-lite"/>
    </source>
</evidence>
<evidence type="ECO:0000256" key="7">
    <source>
        <dbReference type="ARBA" id="ARBA00047472"/>
    </source>
</evidence>
<dbReference type="PANTHER" id="PTHR12592">
    <property type="entry name" value="ATP-DEPENDENT (S)-NAD(P)H-HYDRATE DEHYDRATASE FAMILY MEMBER"/>
    <property type="match status" value="1"/>
</dbReference>
<dbReference type="Pfam" id="PF01256">
    <property type="entry name" value="Carb_kinase"/>
    <property type="match status" value="1"/>
</dbReference>
<keyword evidence="4" id="KW-0521">NADP</keyword>
<evidence type="ECO:0000256" key="5">
    <source>
        <dbReference type="ARBA" id="ARBA00023027"/>
    </source>
</evidence>
<dbReference type="InterPro" id="IPR000631">
    <property type="entry name" value="CARKD"/>
</dbReference>
<dbReference type="InterPro" id="IPR029056">
    <property type="entry name" value="Ribokinase-like"/>
</dbReference>
<dbReference type="PANTHER" id="PTHR12592:SF0">
    <property type="entry name" value="ATP-DEPENDENT (S)-NAD(P)H-HYDRATE DEHYDRATASE"/>
    <property type="match status" value="1"/>
</dbReference>
<keyword evidence="1 8" id="KW-0597">Phosphoprotein</keyword>
<dbReference type="Gene3D" id="3.40.1190.20">
    <property type="match status" value="1"/>
</dbReference>
<dbReference type="CDD" id="cd01171">
    <property type="entry name" value="YXKO-related"/>
    <property type="match status" value="1"/>
</dbReference>
<evidence type="ECO:0000259" key="10">
    <source>
        <dbReference type="PROSITE" id="PS51383"/>
    </source>
</evidence>
<feature type="binding site" evidence="8">
    <location>
        <begin position="241"/>
        <end position="245"/>
    </location>
    <ligand>
        <name>ATP</name>
        <dbReference type="ChEBI" id="CHEBI:30616"/>
    </ligand>
</feature>
<keyword evidence="6 8" id="KW-0456">Lyase</keyword>
<keyword evidence="3 8" id="KW-0067">ATP-binding</keyword>
<sequence length="375" mass="40126">MSSAASTPAKLASTLGNNLSSLASKAVSSTASSSYTQASLMASVKRIIPALSASKHKGQAGRIGIVGGSRDYTGAPFFASMSSMRFGCDMSYTICTPEAGCVIKTYSPDLIVNRLLDPDAPWETVEKNVGELFDRFHAVVVGPGLGRDDFMQKCAKLCIQAAKQRQMYVVIDADGLWLLQNEPEIIKGYSRAVLTPNVAEFGRLCKAMGVGMDGEGEEKGDADLLAKKLALALDGPTIVEKGKVDRITNGKEVLYVTAEGGLKRSGGQGDILAGCLGTFAGWAKIYELEHPDLPSSTSTNTETKEQQHHQQQQQQEVGEEVLIPQDRLLLLAGYGAALTARSCSRLAFAKKKRAMLADDLLPEVGVAYEELWGDV</sequence>
<gene>
    <name evidence="11" type="ORF">UTRI_02631_B</name>
</gene>
<feature type="binding site" evidence="8">
    <location>
        <begin position="260"/>
        <end position="269"/>
    </location>
    <ligand>
        <name>ATP</name>
        <dbReference type="ChEBI" id="CHEBI:30616"/>
    </ligand>
</feature>
<comment type="catalytic activity">
    <reaction evidence="7 8">
        <text>(6S)-NADPHX + ATP = ADP + phosphate + NADPH + H(+)</text>
        <dbReference type="Rhea" id="RHEA:32231"/>
        <dbReference type="ChEBI" id="CHEBI:15378"/>
        <dbReference type="ChEBI" id="CHEBI:30616"/>
        <dbReference type="ChEBI" id="CHEBI:43474"/>
        <dbReference type="ChEBI" id="CHEBI:57783"/>
        <dbReference type="ChEBI" id="CHEBI:64076"/>
        <dbReference type="ChEBI" id="CHEBI:456216"/>
        <dbReference type="EC" id="4.2.1.93"/>
    </reaction>
</comment>
<feature type="binding site" evidence="8">
    <location>
        <position position="144"/>
    </location>
    <ligand>
        <name>(6S)-NADPHX</name>
        <dbReference type="ChEBI" id="CHEBI:64076"/>
    </ligand>
</feature>
<comment type="cofactor">
    <cofactor evidence="8">
        <name>Mg(2+)</name>
        <dbReference type="ChEBI" id="CHEBI:18420"/>
    </cofactor>
</comment>
<dbReference type="GO" id="GO:0110051">
    <property type="term" value="P:metabolite repair"/>
    <property type="evidence" value="ECO:0007669"/>
    <property type="project" value="TreeGrafter"/>
</dbReference>
<dbReference type="PROSITE" id="PS01049">
    <property type="entry name" value="YJEF_C_1"/>
    <property type="match status" value="1"/>
</dbReference>
<reference evidence="11 12" key="1">
    <citation type="submission" date="2018-03" db="EMBL/GenBank/DDBJ databases">
        <authorList>
            <person name="Guldener U."/>
        </authorList>
    </citation>
    <scope>NUCLEOTIDE SEQUENCE [LARGE SCALE GENOMIC DNA]</scope>
    <source>
        <strain evidence="11 12">NBRC100155</strain>
    </source>
</reference>
<evidence type="ECO:0000256" key="8">
    <source>
        <dbReference type="HAMAP-Rule" id="MF_03157"/>
    </source>
</evidence>